<proteinExistence type="predicted"/>
<reference evidence="6 12" key="2">
    <citation type="submission" date="2018-06" db="EMBL/GenBank/DDBJ databases">
        <authorList>
            <consortium name="Pathogen Informatics"/>
            <person name="Doyle S."/>
        </authorList>
    </citation>
    <scope>NUCLEOTIDE SEQUENCE [LARGE SCALE GENOMIC DNA]</scope>
    <source>
        <strain evidence="6 12">4028STDY6275292</strain>
    </source>
</reference>
<protein>
    <submittedName>
        <fullName evidence="3">Uncharacterized protein</fullName>
    </submittedName>
</protein>
<evidence type="ECO:0000313" key="5">
    <source>
        <dbReference type="EMBL" id="SJG65615.1"/>
    </source>
</evidence>
<reference evidence="9 10" key="1">
    <citation type="submission" date="2017-01" db="EMBL/GenBank/DDBJ databases">
        <authorList>
            <consortium name="Pathogen Informatics"/>
        </authorList>
    </citation>
    <scope>NUCLEOTIDE SEQUENCE [LARGE SCALE GENOMIC DNA]</scope>
    <source>
        <strain evidence="2 7">20003593_1361393</strain>
        <strain evidence="1 8">20352044</strain>
        <strain evidence="3 9">2090STDY5461769</strain>
        <strain evidence="4 10">3626STDY6095480</strain>
        <strain evidence="5">Sh1405</strain>
        <strain evidence="11">sh1405</strain>
    </source>
</reference>
<dbReference type="Proteomes" id="UP000187708">
    <property type="component" value="Unassembled WGS sequence"/>
</dbReference>
<dbReference type="EMBL" id="CXEC01000006">
    <property type="protein sequence ID" value="CSR27164.1"/>
    <property type="molecule type" value="Genomic_DNA"/>
</dbReference>
<gene>
    <name evidence="2" type="ORF">ERS008175_00423</name>
    <name evidence="1" type="ORF">ERS428554_00607</name>
    <name evidence="5" type="ORF">SAMEA1569760_00385</name>
    <name evidence="3" type="ORF">SAMEA2054241_00739</name>
    <name evidence="4" type="ORF">SAMEA3356023_00366</name>
    <name evidence="6" type="ORF">SAMEA3710766_00470</name>
</gene>
<comment type="caution">
    <text evidence="3">The sequence shown here is derived from an EMBL/GenBank/DDBJ whole genome shotgun (WGS) entry which is preliminary data.</text>
</comment>
<accession>A0A0I4US37</accession>
<evidence type="ECO:0000313" key="6">
    <source>
        <dbReference type="EMBL" id="SRQ90016.1"/>
    </source>
</evidence>
<dbReference type="Proteomes" id="UP000251393">
    <property type="component" value="Unassembled WGS sequence"/>
</dbReference>
<evidence type="ECO:0000313" key="7">
    <source>
        <dbReference type="Proteomes" id="UP000040926"/>
    </source>
</evidence>
<evidence type="ECO:0000313" key="1">
    <source>
        <dbReference type="EMBL" id="CSK27152.1"/>
    </source>
</evidence>
<evidence type="ECO:0000313" key="2">
    <source>
        <dbReference type="EMBL" id="CSR27164.1"/>
    </source>
</evidence>
<dbReference type="EMBL" id="FUBI01000005">
    <property type="protein sequence ID" value="SJG65615.1"/>
    <property type="molecule type" value="Genomic_DNA"/>
</dbReference>
<evidence type="ECO:0000313" key="10">
    <source>
        <dbReference type="Proteomes" id="UP000187717"/>
    </source>
</evidence>
<organism evidence="3 9">
    <name type="scientific">Shigella sonnei</name>
    <dbReference type="NCBI Taxonomy" id="624"/>
    <lineage>
        <taxon>Bacteria</taxon>
        <taxon>Pseudomonadati</taxon>
        <taxon>Pseudomonadota</taxon>
        <taxon>Gammaproteobacteria</taxon>
        <taxon>Enterobacterales</taxon>
        <taxon>Enterobacteriaceae</taxon>
        <taxon>Shigella</taxon>
    </lineage>
</organism>
<dbReference type="AlphaFoldDB" id="A0A0I4US37"/>
<dbReference type="EMBL" id="FTXV01000006">
    <property type="protein sequence ID" value="SJC81647.1"/>
    <property type="molecule type" value="Genomic_DNA"/>
</dbReference>
<sequence>MALKEEVYSTDAILRTCFISITQKLQNSIFPGTSIKNSPFASSPEMINSGIMCALCDYNENKNHHTPFNIREPDITP</sequence>
<evidence type="ECO:0000313" key="8">
    <source>
        <dbReference type="Proteomes" id="UP000045991"/>
    </source>
</evidence>
<dbReference type="EMBL" id="UDYI01000007">
    <property type="protein sequence ID" value="SRQ90016.1"/>
    <property type="molecule type" value="Genomic_DNA"/>
</dbReference>
<evidence type="ECO:0000313" key="3">
    <source>
        <dbReference type="EMBL" id="SIW89857.1"/>
    </source>
</evidence>
<name>A0A0I4US37_SHISO</name>
<dbReference type="EMBL" id="FTSV01000014">
    <property type="protein sequence ID" value="SIW89857.1"/>
    <property type="molecule type" value="Genomic_DNA"/>
</dbReference>
<dbReference type="Proteomes" id="UP000188006">
    <property type="component" value="Unassembled WGS sequence"/>
</dbReference>
<dbReference type="Proteomes" id="UP000045991">
    <property type="component" value="Unassembled WGS sequence"/>
</dbReference>
<evidence type="ECO:0000313" key="11">
    <source>
        <dbReference type="Proteomes" id="UP000188006"/>
    </source>
</evidence>
<dbReference type="Proteomes" id="UP000040926">
    <property type="component" value="Unassembled WGS sequence"/>
</dbReference>
<evidence type="ECO:0000313" key="9">
    <source>
        <dbReference type="Proteomes" id="UP000187708"/>
    </source>
</evidence>
<dbReference type="EMBL" id="CWXZ01000008">
    <property type="protein sequence ID" value="CSK27152.1"/>
    <property type="molecule type" value="Genomic_DNA"/>
</dbReference>
<evidence type="ECO:0000313" key="4">
    <source>
        <dbReference type="EMBL" id="SJC81647.1"/>
    </source>
</evidence>
<dbReference type="Proteomes" id="UP000187717">
    <property type="component" value="Unassembled WGS sequence"/>
</dbReference>
<evidence type="ECO:0000313" key="12">
    <source>
        <dbReference type="Proteomes" id="UP000251393"/>
    </source>
</evidence>